<feature type="region of interest" description="Disordered" evidence="2">
    <location>
        <begin position="1140"/>
        <end position="1193"/>
    </location>
</feature>
<name>A0ABZ1YMS0_9NOCA</name>
<feature type="region of interest" description="Disordered" evidence="2">
    <location>
        <begin position="1086"/>
        <end position="1106"/>
    </location>
</feature>
<evidence type="ECO:0000256" key="1">
    <source>
        <dbReference type="SAM" id="Coils"/>
    </source>
</evidence>
<keyword evidence="4" id="KW-1185">Reference proteome</keyword>
<evidence type="ECO:0000313" key="3">
    <source>
        <dbReference type="EMBL" id="WUV43281.1"/>
    </source>
</evidence>
<feature type="region of interest" description="Disordered" evidence="2">
    <location>
        <begin position="88"/>
        <end position="115"/>
    </location>
</feature>
<reference evidence="3" key="1">
    <citation type="submission" date="2022-10" db="EMBL/GenBank/DDBJ databases">
        <title>The complete genomes of actinobacterial strains from the NBC collection.</title>
        <authorList>
            <person name="Joergensen T.S."/>
            <person name="Alvarez Arevalo M."/>
            <person name="Sterndorff E.B."/>
            <person name="Faurdal D."/>
            <person name="Vuksanovic O."/>
            <person name="Mourched A.-S."/>
            <person name="Charusanti P."/>
            <person name="Shaw S."/>
            <person name="Blin K."/>
            <person name="Weber T."/>
        </authorList>
    </citation>
    <scope>NUCLEOTIDE SEQUENCE</scope>
    <source>
        <strain evidence="3">NBC_01482</strain>
    </source>
</reference>
<evidence type="ECO:0000256" key="2">
    <source>
        <dbReference type="SAM" id="MobiDB-lite"/>
    </source>
</evidence>
<sequence length="1193" mass="126840">MPEPARKSKPPRPPHNPATPVRAVGTANAMQRLQATAGNGAVAALFAQRLSAGEDASACLPPIVAPTSMTPKQDPKFAAATDQVAAESAAAKAHPAPAKEVKAAQDAAVAPADDKDAQAKAAHTATMAAAKPAGFDKAGFIAAVNTAIAAKAPKNLDEADKFATSGKADQVKNEVLGKVSAGKESSAKNVADTTKATPDTSVAKDKPVTAMPAAPPARQPVTPDPAAAAPKPAPAEQVQLGAGSCEANAKMAEAGVTDEQLAKSNEPEFTGALDTKKELQSHDAAAPAQFRQQEAATLAAAKDQAGASAKTGLAAMGSAKSASLQATGAGKDATKAKDEAERARITGEINKIFDATKTEVEQILTGLDGLVAQKFEEGERKAKEAFTADHKERMWQYKLRRYGGPLGPTLWVKDLLLDMPAEANNLFLESKKLYESKMSAVISDIADTVGTQLNRAKERIAQGRTQVQKFVAEQPANLQKLAGQAVDEIGSQFADLEKTVDEKQQSLVDDLATRYSEARDGIDEEIKKLQDENKGLVGKTIDAVGGAIETIKKLKDMLLGVLARAAGAVEKIIKDPIAFLGNFVNAVKAGISNFMSNIGTHLKKGLQGWLFGALAEAGIEIPAKFDLKGIITLLLSLLGLTWNSIRARIVKAVGEPAMQKIEGAVDFVKAIVTEGIPGLWKWIAQKITDLKEQVMGQIREFVISKVITAGITWLISLLNPAAAFVKACKMIYDAVMWFVDNAERLKEFVDSVLDSVESIASGGVGKVAALIEGTLSKTVPMLISGLASLLGLGGIADKIKKILETVQKPVGQVVDKLIGVAVKYGKKFLGKLKNSKLGKFATGLKEKGKAAYAKGKAYVKAKYEAGKQWVKGKYEAGKKWVKTKVDAAKAKLFGGDDTPEGKQKRLDKGLAAGVKAANRFAGKPVGESMLKPALSFVRARYGLQLVEPVRDGDHWAVHAEVQRATTPTQAKVDDDKGKGAHAPGIGNIAPYRQQPGNPDPAVLEWRMTKEHIIPDGIFRHLLTALTRDGSIDKGDSDYENQTTIQIYERAGGIKTGGWPRDYVRKQDQDLIIRMGNAVAMVRARAGGDEAGKRKAGASGPEGGVTPKYHWRTYLRKQYDTRLLPVFKSLAADALSRTQKAVKEEQASADDKRGAGASPRPSDGELSSAYQQQLKDMTVVLDQHHDDADFESSP</sequence>
<accession>A0ABZ1YMS0</accession>
<feature type="compositionally biased region" description="Basic and acidic residues" evidence="2">
    <location>
        <begin position="1140"/>
        <end position="1153"/>
    </location>
</feature>
<gene>
    <name evidence="3" type="ORF">OG563_29125</name>
</gene>
<feature type="compositionally biased region" description="Low complexity" evidence="2">
    <location>
        <begin position="220"/>
        <end position="230"/>
    </location>
</feature>
<feature type="region of interest" description="Disordered" evidence="2">
    <location>
        <begin position="966"/>
        <end position="997"/>
    </location>
</feature>
<protein>
    <submittedName>
        <fullName evidence="3">Uncharacterized protein</fullName>
    </submittedName>
</protein>
<dbReference type="EMBL" id="CP109441">
    <property type="protein sequence ID" value="WUV43281.1"/>
    <property type="molecule type" value="Genomic_DNA"/>
</dbReference>
<keyword evidence="1" id="KW-0175">Coiled coil</keyword>
<feature type="compositionally biased region" description="Polar residues" evidence="2">
    <location>
        <begin position="187"/>
        <end position="200"/>
    </location>
</feature>
<dbReference type="RefSeq" id="WP_329405801.1">
    <property type="nucleotide sequence ID" value="NZ_CP109441.1"/>
</dbReference>
<dbReference type="Gene3D" id="1.20.120.20">
    <property type="entry name" value="Apolipoprotein"/>
    <property type="match status" value="1"/>
</dbReference>
<dbReference type="Proteomes" id="UP001432062">
    <property type="component" value="Chromosome"/>
</dbReference>
<feature type="region of interest" description="Disordered" evidence="2">
    <location>
        <begin position="1"/>
        <end position="21"/>
    </location>
</feature>
<feature type="region of interest" description="Disordered" evidence="2">
    <location>
        <begin position="178"/>
        <end position="239"/>
    </location>
</feature>
<organism evidence="3 4">
    <name type="scientific">Nocardia vinacea</name>
    <dbReference type="NCBI Taxonomy" id="96468"/>
    <lineage>
        <taxon>Bacteria</taxon>
        <taxon>Bacillati</taxon>
        <taxon>Actinomycetota</taxon>
        <taxon>Actinomycetes</taxon>
        <taxon>Mycobacteriales</taxon>
        <taxon>Nocardiaceae</taxon>
        <taxon>Nocardia</taxon>
    </lineage>
</organism>
<evidence type="ECO:0000313" key="4">
    <source>
        <dbReference type="Proteomes" id="UP001432062"/>
    </source>
</evidence>
<feature type="coiled-coil region" evidence="1">
    <location>
        <begin position="512"/>
        <end position="539"/>
    </location>
</feature>
<proteinExistence type="predicted"/>